<dbReference type="PROSITE" id="PS51257">
    <property type="entry name" value="PROKAR_LIPOPROTEIN"/>
    <property type="match status" value="1"/>
</dbReference>
<keyword evidence="2" id="KW-1185">Reference proteome</keyword>
<dbReference type="HOGENOM" id="CLU_1888920_0_0_1"/>
<accession>A0A0D3GPS4</accession>
<proteinExistence type="predicted"/>
<dbReference type="AlphaFoldDB" id="A0A0D3GPS4"/>
<sequence length="135" mass="14393">MEERRTDALNTYCNSFGRSSAAVGIMAACSQWGGGWYQQGSGRAGVEAVDGRLGRASALSVVSCQSSRAGVKDDDIPDVGQLCMFGIGFADASHWLCRGRQWRSVSSLRVEGRRRLAEERSEVSGGSGRASGWVA</sequence>
<dbReference type="PaxDb" id="65489-OBART07G10740.1"/>
<dbReference type="Gramene" id="OBART07G10740.1">
    <property type="protein sequence ID" value="OBART07G10740.1"/>
    <property type="gene ID" value="OBART07G10740"/>
</dbReference>
<organism evidence="1">
    <name type="scientific">Oryza barthii</name>
    <dbReference type="NCBI Taxonomy" id="65489"/>
    <lineage>
        <taxon>Eukaryota</taxon>
        <taxon>Viridiplantae</taxon>
        <taxon>Streptophyta</taxon>
        <taxon>Embryophyta</taxon>
        <taxon>Tracheophyta</taxon>
        <taxon>Spermatophyta</taxon>
        <taxon>Magnoliopsida</taxon>
        <taxon>Liliopsida</taxon>
        <taxon>Poales</taxon>
        <taxon>Poaceae</taxon>
        <taxon>BOP clade</taxon>
        <taxon>Oryzoideae</taxon>
        <taxon>Oryzeae</taxon>
        <taxon>Oryzinae</taxon>
        <taxon>Oryza</taxon>
    </lineage>
</organism>
<evidence type="ECO:0000313" key="2">
    <source>
        <dbReference type="Proteomes" id="UP000026960"/>
    </source>
</evidence>
<name>A0A0D3GPS4_9ORYZ</name>
<dbReference type="EnsemblPlants" id="OBART07G10740.1">
    <property type="protein sequence ID" value="OBART07G10740.1"/>
    <property type="gene ID" value="OBART07G10740"/>
</dbReference>
<dbReference type="Proteomes" id="UP000026960">
    <property type="component" value="Chromosome 7"/>
</dbReference>
<reference evidence="1" key="2">
    <citation type="submission" date="2015-03" db="UniProtKB">
        <authorList>
            <consortium name="EnsemblPlants"/>
        </authorList>
    </citation>
    <scope>IDENTIFICATION</scope>
</reference>
<protein>
    <submittedName>
        <fullName evidence="1">Uncharacterized protein</fullName>
    </submittedName>
</protein>
<evidence type="ECO:0000313" key="1">
    <source>
        <dbReference type="EnsemblPlants" id="OBART07G10740.1"/>
    </source>
</evidence>
<reference evidence="1" key="1">
    <citation type="journal article" date="2009" name="Rice">
        <title>De Novo Next Generation Sequencing of Plant Genomes.</title>
        <authorList>
            <person name="Rounsley S."/>
            <person name="Marri P.R."/>
            <person name="Yu Y."/>
            <person name="He R."/>
            <person name="Sisneros N."/>
            <person name="Goicoechea J.L."/>
            <person name="Lee S.J."/>
            <person name="Angelova A."/>
            <person name="Kudrna D."/>
            <person name="Luo M."/>
            <person name="Affourtit J."/>
            <person name="Desany B."/>
            <person name="Knight J."/>
            <person name="Niazi F."/>
            <person name="Egholm M."/>
            <person name="Wing R.A."/>
        </authorList>
    </citation>
    <scope>NUCLEOTIDE SEQUENCE [LARGE SCALE GENOMIC DNA]</scope>
    <source>
        <strain evidence="1">cv. IRGC 105608</strain>
    </source>
</reference>